<proteinExistence type="predicted"/>
<dbReference type="InterPro" id="IPR045745">
    <property type="entry name" value="HTH_58_Actinobacteria-type"/>
</dbReference>
<evidence type="ECO:0000256" key="1">
    <source>
        <dbReference type="SAM" id="MobiDB-lite"/>
    </source>
</evidence>
<dbReference type="EMBL" id="FNTD01000004">
    <property type="protein sequence ID" value="SEE22000.1"/>
    <property type="molecule type" value="Genomic_DNA"/>
</dbReference>
<dbReference type="STRING" id="67331.SAMN04490357_7322"/>
<dbReference type="Pfam" id="PF19575">
    <property type="entry name" value="HTH_58"/>
    <property type="match status" value="1"/>
</dbReference>
<name>A0A1H5H260_9ACTN</name>
<sequence length="75" mass="8484">MDKGKQITGAAREELAQEMKKQYEQGMSIRAIAEAHGRSYGFVHRVLTETDVSLRSRGGERPQRRRLEGAGRSPR</sequence>
<dbReference type="GeneID" id="95516312"/>
<evidence type="ECO:0000259" key="2">
    <source>
        <dbReference type="Pfam" id="PF19575"/>
    </source>
</evidence>
<organism evidence="3 4">
    <name type="scientific">Streptomyces misionensis</name>
    <dbReference type="NCBI Taxonomy" id="67331"/>
    <lineage>
        <taxon>Bacteria</taxon>
        <taxon>Bacillati</taxon>
        <taxon>Actinomycetota</taxon>
        <taxon>Actinomycetes</taxon>
        <taxon>Kitasatosporales</taxon>
        <taxon>Streptomycetaceae</taxon>
        <taxon>Streptomyces</taxon>
    </lineage>
</organism>
<protein>
    <recommendedName>
        <fullName evidence="2">Helix-turn-helix domain-containing protein</fullName>
    </recommendedName>
</protein>
<evidence type="ECO:0000313" key="4">
    <source>
        <dbReference type="Proteomes" id="UP000182375"/>
    </source>
</evidence>
<dbReference type="Gene3D" id="1.10.10.60">
    <property type="entry name" value="Homeodomain-like"/>
    <property type="match status" value="1"/>
</dbReference>
<feature type="compositionally biased region" description="Basic and acidic residues" evidence="1">
    <location>
        <begin position="53"/>
        <end position="69"/>
    </location>
</feature>
<gene>
    <name evidence="3" type="ORF">SAMN04490357_7322</name>
</gene>
<dbReference type="RefSeq" id="WP_070029834.1">
    <property type="nucleotide sequence ID" value="NZ_FNTD01000004.1"/>
</dbReference>
<dbReference type="AlphaFoldDB" id="A0A1H5H260"/>
<feature type="region of interest" description="Disordered" evidence="1">
    <location>
        <begin position="53"/>
        <end position="75"/>
    </location>
</feature>
<feature type="domain" description="Helix-turn-helix" evidence="2">
    <location>
        <begin position="2"/>
        <end position="60"/>
    </location>
</feature>
<reference evidence="3 4" key="1">
    <citation type="submission" date="2016-10" db="EMBL/GenBank/DDBJ databases">
        <authorList>
            <person name="de Groot N.N."/>
        </authorList>
    </citation>
    <scope>NUCLEOTIDE SEQUENCE [LARGE SCALE GENOMIC DNA]</scope>
    <source>
        <strain evidence="3 4">DSM 40306</strain>
    </source>
</reference>
<dbReference type="Proteomes" id="UP000182375">
    <property type="component" value="Unassembled WGS sequence"/>
</dbReference>
<accession>A0A1H5H260</accession>
<evidence type="ECO:0000313" key="3">
    <source>
        <dbReference type="EMBL" id="SEE22000.1"/>
    </source>
</evidence>